<feature type="chain" id="PRO_5014372196" evidence="9">
    <location>
        <begin position="21"/>
        <end position="62"/>
    </location>
</feature>
<evidence type="ECO:0000313" key="10">
    <source>
        <dbReference type="EMBL" id="MBW20119.1"/>
    </source>
</evidence>
<dbReference type="GO" id="GO:0019870">
    <property type="term" value="F:potassium channel inhibitor activity"/>
    <property type="evidence" value="ECO:0007669"/>
    <property type="project" value="InterPro"/>
</dbReference>
<dbReference type="SUPFAM" id="SSF57095">
    <property type="entry name" value="Scorpion toxin-like"/>
    <property type="match status" value="1"/>
</dbReference>
<protein>
    <submittedName>
        <fullName evidence="10">GKTx</fullName>
    </submittedName>
</protein>
<evidence type="ECO:0000256" key="1">
    <source>
        <dbReference type="ARBA" id="ARBA00004613"/>
    </source>
</evidence>
<evidence type="ECO:0000256" key="6">
    <source>
        <dbReference type="ARBA" id="ARBA00022773"/>
    </source>
</evidence>
<dbReference type="InterPro" id="IPR012622">
    <property type="entry name" value="Ergtoxin"/>
</dbReference>
<sequence>MKVLILMFIIASVMIMGVEMGRNSCINVQRCPKYGYYQLCEACCKKAGHKGGTCDFFKCICK</sequence>
<dbReference type="Gene3D" id="3.30.30.10">
    <property type="entry name" value="Knottin, scorpion toxin-like"/>
    <property type="match status" value="1"/>
</dbReference>
<organism evidence="10">
    <name type="scientific">Centruroides hentzi</name>
    <dbReference type="NCBI Taxonomy" id="88313"/>
    <lineage>
        <taxon>Eukaryota</taxon>
        <taxon>Metazoa</taxon>
        <taxon>Ecdysozoa</taxon>
        <taxon>Arthropoda</taxon>
        <taxon>Chelicerata</taxon>
        <taxon>Arachnida</taxon>
        <taxon>Scorpiones</taxon>
        <taxon>Buthida</taxon>
        <taxon>Buthoidea</taxon>
        <taxon>Buthidae</taxon>
        <taxon>Centruroides</taxon>
    </lineage>
</organism>
<keyword evidence="2" id="KW-0964">Secreted</keyword>
<evidence type="ECO:0000256" key="7">
    <source>
        <dbReference type="ARBA" id="ARBA00022872"/>
    </source>
</evidence>
<keyword evidence="7" id="KW-0872">Ion channel impairing toxin</keyword>
<keyword evidence="5" id="KW-0528">Neurotoxin</keyword>
<keyword evidence="6" id="KW-0632">Potassium channel impairing toxin</keyword>
<keyword evidence="9" id="KW-0732">Signal</keyword>
<dbReference type="GO" id="GO:0090729">
    <property type="term" value="F:toxin activity"/>
    <property type="evidence" value="ECO:0007669"/>
    <property type="project" value="UniProtKB-KW"/>
</dbReference>
<keyword evidence="4" id="KW-0800">Toxin</keyword>
<evidence type="ECO:0000256" key="3">
    <source>
        <dbReference type="ARBA" id="ARBA00022635"/>
    </source>
</evidence>
<comment type="subcellular location">
    <subcellularLocation>
        <location evidence="1">Secreted</location>
    </subcellularLocation>
</comment>
<evidence type="ECO:0000256" key="5">
    <source>
        <dbReference type="ARBA" id="ARBA00022699"/>
    </source>
</evidence>
<proteinExistence type="predicted"/>
<evidence type="ECO:0000256" key="8">
    <source>
        <dbReference type="ARBA" id="ARBA00023157"/>
    </source>
</evidence>
<name>A0A2I9LP01_9SCOR</name>
<dbReference type="PROSITE" id="PS60026">
    <property type="entry name" value="ERGTX"/>
    <property type="match status" value="1"/>
</dbReference>
<reference evidence="10" key="1">
    <citation type="journal article" date="2017" name="Toxicon">
        <title>Venom-gland transcriptomics and venom proteomics of the Hentz striped scorpion (Centruroides hentzi; Buthidae) reveal high toxin diversity in a harmless member of a lethal family.</title>
        <authorList>
            <person name="Ward M.J."/>
            <person name="Ellsworth S.A."/>
            <person name="Rokyta D.R."/>
        </authorList>
    </citation>
    <scope>NUCLEOTIDE SEQUENCE</scope>
    <source>
        <tissue evidence="10">Venom gland</tissue>
    </source>
</reference>
<keyword evidence="3" id="KW-1220">Voltage-gated potassium channel impairing toxin</keyword>
<feature type="signal peptide" evidence="9">
    <location>
        <begin position="1"/>
        <end position="20"/>
    </location>
</feature>
<dbReference type="EMBL" id="GFWZ01000129">
    <property type="protein sequence ID" value="MBW20119.1"/>
    <property type="molecule type" value="Transcribed_RNA"/>
</dbReference>
<dbReference type="GO" id="GO:0005576">
    <property type="term" value="C:extracellular region"/>
    <property type="evidence" value="ECO:0007669"/>
    <property type="project" value="UniProtKB-SubCell"/>
</dbReference>
<dbReference type="Pfam" id="PF08086">
    <property type="entry name" value="Toxin_17"/>
    <property type="match status" value="1"/>
</dbReference>
<dbReference type="InterPro" id="IPR036574">
    <property type="entry name" value="Scorpion_toxin-like_sf"/>
</dbReference>
<evidence type="ECO:0000256" key="4">
    <source>
        <dbReference type="ARBA" id="ARBA00022656"/>
    </source>
</evidence>
<accession>A0A2I9LP01</accession>
<keyword evidence="8" id="KW-1015">Disulfide bond</keyword>
<evidence type="ECO:0000256" key="9">
    <source>
        <dbReference type="SAM" id="SignalP"/>
    </source>
</evidence>
<evidence type="ECO:0000256" key="2">
    <source>
        <dbReference type="ARBA" id="ARBA00022525"/>
    </source>
</evidence>
<dbReference type="AlphaFoldDB" id="A0A2I9LP01"/>